<gene>
    <name evidence="3" type="ORF">NBH00_00820</name>
</gene>
<dbReference type="EMBL" id="CP098502">
    <property type="protein sequence ID" value="UTI64765.1"/>
    <property type="molecule type" value="Genomic_DNA"/>
</dbReference>
<evidence type="ECO:0000313" key="4">
    <source>
        <dbReference type="Proteomes" id="UP001056035"/>
    </source>
</evidence>
<proteinExistence type="predicted"/>
<dbReference type="NCBIfam" id="TIGR03558">
    <property type="entry name" value="oxido_grp_1"/>
    <property type="match status" value="1"/>
</dbReference>
<dbReference type="InterPro" id="IPR019949">
    <property type="entry name" value="CmoO-like"/>
</dbReference>
<dbReference type="PANTHER" id="PTHR30137:SF6">
    <property type="entry name" value="LUCIFERASE-LIKE MONOOXYGENASE"/>
    <property type="match status" value="1"/>
</dbReference>
<organism evidence="3 4">
    <name type="scientific">Paraconexibacter antarcticus</name>
    <dbReference type="NCBI Taxonomy" id="2949664"/>
    <lineage>
        <taxon>Bacteria</taxon>
        <taxon>Bacillati</taxon>
        <taxon>Actinomycetota</taxon>
        <taxon>Thermoleophilia</taxon>
        <taxon>Solirubrobacterales</taxon>
        <taxon>Paraconexibacteraceae</taxon>
        <taxon>Paraconexibacter</taxon>
    </lineage>
</organism>
<dbReference type="InterPro" id="IPR036661">
    <property type="entry name" value="Luciferase-like_sf"/>
</dbReference>
<keyword evidence="4" id="KW-1185">Reference proteome</keyword>
<comment type="similarity">
    <text evidence="1">To bacterial alkanal monooxygenase alpha and beta chains.</text>
</comment>
<dbReference type="InterPro" id="IPR050766">
    <property type="entry name" value="Bact_Lucif_Oxidored"/>
</dbReference>
<evidence type="ECO:0000313" key="3">
    <source>
        <dbReference type="EMBL" id="UTI64765.1"/>
    </source>
</evidence>
<dbReference type="Gene3D" id="3.20.20.30">
    <property type="entry name" value="Luciferase-like domain"/>
    <property type="match status" value="1"/>
</dbReference>
<evidence type="ECO:0000256" key="1">
    <source>
        <dbReference type="ARBA" id="ARBA00007789"/>
    </source>
</evidence>
<dbReference type="CDD" id="cd00347">
    <property type="entry name" value="Flavin_utilizing_monoxygenases"/>
    <property type="match status" value="1"/>
</dbReference>
<dbReference type="RefSeq" id="WP_254571463.1">
    <property type="nucleotide sequence ID" value="NZ_CP098502.1"/>
</dbReference>
<dbReference type="Pfam" id="PF00296">
    <property type="entry name" value="Bac_luciferase"/>
    <property type="match status" value="1"/>
</dbReference>
<dbReference type="SUPFAM" id="SSF51679">
    <property type="entry name" value="Bacterial luciferase-like"/>
    <property type="match status" value="1"/>
</dbReference>
<reference evidence="3 4" key="1">
    <citation type="submission" date="2022-06" db="EMBL/GenBank/DDBJ databases">
        <title>Paraconexibacter antarcticus.</title>
        <authorList>
            <person name="Kim C.S."/>
        </authorList>
    </citation>
    <scope>NUCLEOTIDE SEQUENCE [LARGE SCALE GENOMIC DNA]</scope>
    <source>
        <strain evidence="3 4">02-257</strain>
    </source>
</reference>
<feature type="domain" description="Luciferase-like" evidence="2">
    <location>
        <begin position="6"/>
        <end position="307"/>
    </location>
</feature>
<dbReference type="InterPro" id="IPR011251">
    <property type="entry name" value="Luciferase-like_dom"/>
</dbReference>
<dbReference type="PANTHER" id="PTHR30137">
    <property type="entry name" value="LUCIFERASE-LIKE MONOOXYGENASE"/>
    <property type="match status" value="1"/>
</dbReference>
<dbReference type="Proteomes" id="UP001056035">
    <property type="component" value="Chromosome"/>
</dbReference>
<evidence type="ECO:0000259" key="2">
    <source>
        <dbReference type="Pfam" id="PF00296"/>
    </source>
</evidence>
<protein>
    <submittedName>
        <fullName evidence="3">LLM class flavin-dependent oxidoreductase</fullName>
    </submittedName>
</protein>
<accession>A0ABY5DTG5</accession>
<name>A0ABY5DTG5_9ACTN</name>
<sequence>MTALSVLDLSPVPSGSTESQALRNTIDLARHADALGYRRHWLAEHHGIPSVASSSPEVLIGHVAMATERIRVGSGGIMLPNHSSLRIAEEFKVLEALHPGRIDLGLGRAPGTDQLTAIAIRRSREALAADDFPQQLGELLAWGGHAEFPKDHPFRRIQAIPTDVLLPPVYLLGSSDYSAQAAAVNGLGFAFAAHINPGGATDALRGYRERFAPGYVERPHAILTVAAIVGEDDAHAERLASSSHLSMVMLRSGRPGPIPTVETALAYVPRTAQEEQILAQARRSVISGGPETVRARLEELMVRTGADELMVTTLVHDHEERKASYTRLAEAMDIAPPEPARGAIAGAAA</sequence>